<name>A0AAV9U600_9PEZI</name>
<dbReference type="AlphaFoldDB" id="A0AAV9U600"/>
<accession>A0AAV9U600</accession>
<keyword evidence="2" id="KW-1185">Reference proteome</keyword>
<organism evidence="1 2">
    <name type="scientific">Orbilia brochopaga</name>
    <dbReference type="NCBI Taxonomy" id="3140254"/>
    <lineage>
        <taxon>Eukaryota</taxon>
        <taxon>Fungi</taxon>
        <taxon>Dikarya</taxon>
        <taxon>Ascomycota</taxon>
        <taxon>Pezizomycotina</taxon>
        <taxon>Orbiliomycetes</taxon>
        <taxon>Orbiliales</taxon>
        <taxon>Orbiliaceae</taxon>
        <taxon>Orbilia</taxon>
    </lineage>
</organism>
<proteinExistence type="predicted"/>
<dbReference type="Proteomes" id="UP001375240">
    <property type="component" value="Unassembled WGS sequence"/>
</dbReference>
<protein>
    <submittedName>
        <fullName evidence="1">Uncharacterized protein</fullName>
    </submittedName>
</protein>
<dbReference type="EMBL" id="JAVHNQ010000011">
    <property type="protein sequence ID" value="KAK6336083.1"/>
    <property type="molecule type" value="Genomic_DNA"/>
</dbReference>
<evidence type="ECO:0000313" key="2">
    <source>
        <dbReference type="Proteomes" id="UP001375240"/>
    </source>
</evidence>
<evidence type="ECO:0000313" key="1">
    <source>
        <dbReference type="EMBL" id="KAK6336083.1"/>
    </source>
</evidence>
<reference evidence="1 2" key="1">
    <citation type="submission" date="2019-10" db="EMBL/GenBank/DDBJ databases">
        <authorList>
            <person name="Palmer J.M."/>
        </authorList>
    </citation>
    <scope>NUCLEOTIDE SEQUENCE [LARGE SCALE GENOMIC DNA]</scope>
    <source>
        <strain evidence="1 2">TWF696</strain>
    </source>
</reference>
<gene>
    <name evidence="1" type="ORF">TWF696_001651</name>
</gene>
<comment type="caution">
    <text evidence="1">The sequence shown here is derived from an EMBL/GenBank/DDBJ whole genome shotgun (WGS) entry which is preliminary data.</text>
</comment>
<sequence length="290" mass="32241">MAGSQPSYNIVPLQLSDQYGGLSQAKITAWNPHTNQWMSVLPEGLGNSISIRHTVRDTGIHIMAIQKVDLPESEQRGDFLQQEFGRLASLIYGRPHSAGPMLYYLEKRFESRRKTDVLFLSRINFRVLDEGRVFTIRPPESTNNDNPTVSRNDISLALNAMLAAQKRILSCWKDGDLAWVRVESVRFTPSRDGSLKTLQENKNTFRAVSDKVLPWNAIGSISPPALVIEDSRSPNAGNPQIGADTEILASSKLTEITPAESKIIKAQSSFDGSEYPLGWTETGDVVSRRT</sequence>